<dbReference type="Proteomes" id="UP000594468">
    <property type="component" value="Chromosome"/>
</dbReference>
<keyword evidence="20" id="KW-1185">Reference proteome</keyword>
<keyword evidence="5" id="KW-0328">Glycosyltransferase</keyword>
<dbReference type="SUPFAM" id="SSF56601">
    <property type="entry name" value="beta-lactamase/transpeptidase-like"/>
    <property type="match status" value="1"/>
</dbReference>
<sequence>MSDRPLSSSDEQPENSGVWRAPSKASLWHEVGKPAEESAEWRVVTALPEEVPQEAEESGGWHLPRPEDTLYEEGQTIELRPIVDVGPQRPEDIIASLVEQREEPQPEEEEPPQRPEDMVSWPELMALRSMEGGAQRTTTSETEAVEDDLSAAEKVVITQAMEAVSPEDVAETEEGEEGPQGQSSSYIAEQIAKLQEDAAAVEEDAEAIGEQTAANMDFYQQQIAALQGQDQDIAEGYTPVPQGTEPVVSAPGSGIEQQQPSTPPLNPADVELAKRFRETQQAVINLRRQFDQGLITYDQLQQRVSTYAILDNDQVWWQYGADNRQWYRYDNASQQWVVDTPPVPLTLGAPATETGQLDPNDVLAGSLPYLPDSQQAEVSTGQLDPYGGSGTPVPNPNQPVYDSDYTMVGATFDRDEIPGAAPTIPNMNAVDADLNATVLSPSVQDELARDSFIERPYDERADIAPEYAGYDDSPTYKELEAERQSALMRTVLILGAIVAACGLVSLIGAGVGIMMWYNNMVDPYITSIDNLVAYEPEFFTARIMDANGELIAELNSGEGGARDQISLDQMSPFLVHAVVSTENRTFYEDPGFDIGRVISAFLNNLSAGEIVSGASTITQQVARNLVLQESDVSADRKVREILVAMEISRRYDKNFILELYLNEVFFGNQSYGVEAASQFYFDKPAADVNMAEAALLAGLISAPSANDPVINLEQAKRATRNSIRLMLEAGCLDFQHGQWAAEGVEFCIIPNQSTIDVDGSQQTLVRANSDGSYGGVLAVQLARLETRSYLPREATLRYPHFVNYVQAQIEAQFGSTDVMFQRGFTIYTTLNPRIQQVAEDALQRRVDQLVNNGVETGSVMVTDPQTGAIRAMVGSPDFNDESINGQFDNTRSWQQPGSAIKPFVYAAAISGVPNGYLTPASIVWDVPTEYPIQGGSPYIPTNFGNATPQGPMPLRFALQNSINIPAVRTLEFVGLSQFETFANNMQIQFYPDIPLSLATALGANEVRMIDMMKGYGIFANNGIYAPLYVIERITEEDNIEVPLPDRPEPQQVISPQVAYLMQNILSDDGSRQQQFGLNTNLTLVNAGIPATGYVGAKTGTSNEGRDLWTMGFTNNAVVGVWLGTVQDTSQTVGVTGFTAASPVWNEVMRSAIQGRAPRAFGNPGGVVQVTVCRETGTLAEGSTVCPTRITDIAIQGQLPPTSNNGLIQTLNIDSWTGLLANQWCSEYVVQRTYANTQDAAVINWINNTAVGQQYASLIGLPLPLNPPPTQSCQQGALPTVILNNPQDGQTAQETLTITGVASGPNFSHYQLFYAPTSDPTNFREITTQITQQFTSAGSELGTWDTRTVANGQYIIRLHAESTSGGFINVDHTINIQNTQPTPTPTVPVPTVPSFPTVPTLPPSGFTPIPFDPVNPTPTPTLAL</sequence>
<dbReference type="InterPro" id="IPR001264">
    <property type="entry name" value="Glyco_trans_51"/>
</dbReference>
<gene>
    <name evidence="19" type="ORF">G4Y79_05320</name>
</gene>
<evidence type="ECO:0000256" key="4">
    <source>
        <dbReference type="ARBA" id="ARBA00022670"/>
    </source>
</evidence>
<dbReference type="GO" id="GO:0071555">
    <property type="term" value="P:cell wall organization"/>
    <property type="evidence" value="ECO:0007669"/>
    <property type="project" value="UniProtKB-KW"/>
</dbReference>
<comment type="catalytic activity">
    <reaction evidence="13">
        <text>Preferential cleavage: (Ac)2-L-Lys-D-Ala-|-D-Ala. Also transpeptidation of peptidyl-alanyl moieties that are N-acyl substituents of D-alanine.</text>
        <dbReference type="EC" id="3.4.16.4"/>
    </reaction>
</comment>
<accession>A0A7S8EBA8</accession>
<dbReference type="InterPro" id="IPR023346">
    <property type="entry name" value="Lysozyme-like_dom_sf"/>
</dbReference>
<dbReference type="SUPFAM" id="SSF53955">
    <property type="entry name" value="Lysozyme-like"/>
    <property type="match status" value="1"/>
</dbReference>
<keyword evidence="3" id="KW-0121">Carboxypeptidase</keyword>
<evidence type="ECO:0000256" key="12">
    <source>
        <dbReference type="ARBA" id="ARBA00023316"/>
    </source>
</evidence>
<evidence type="ECO:0000259" key="17">
    <source>
        <dbReference type="Pfam" id="PF00905"/>
    </source>
</evidence>
<dbReference type="InterPro" id="IPR036950">
    <property type="entry name" value="PBP_transglycosylase"/>
</dbReference>
<feature type="domain" description="Penicillin-binding protein transpeptidase" evidence="17">
    <location>
        <begin position="857"/>
        <end position="1143"/>
    </location>
</feature>
<evidence type="ECO:0000256" key="6">
    <source>
        <dbReference type="ARBA" id="ARBA00022679"/>
    </source>
</evidence>
<evidence type="ECO:0000313" key="20">
    <source>
        <dbReference type="Proteomes" id="UP000594468"/>
    </source>
</evidence>
<keyword evidence="8" id="KW-0133">Cell shape</keyword>
<dbReference type="GO" id="GO:0006508">
    <property type="term" value="P:proteolysis"/>
    <property type="evidence" value="ECO:0007669"/>
    <property type="project" value="UniProtKB-KW"/>
</dbReference>
<dbReference type="RefSeq" id="WP_195171865.1">
    <property type="nucleotide sequence ID" value="NZ_CP062983.1"/>
</dbReference>
<protein>
    <submittedName>
        <fullName evidence="19">Transglycosylase domain-containing protein</fullName>
    </submittedName>
</protein>
<evidence type="ECO:0000256" key="7">
    <source>
        <dbReference type="ARBA" id="ARBA00022801"/>
    </source>
</evidence>
<dbReference type="InterPro" id="IPR012338">
    <property type="entry name" value="Beta-lactam/transpept-like"/>
</dbReference>
<dbReference type="Pfam" id="PF00912">
    <property type="entry name" value="Transgly"/>
    <property type="match status" value="1"/>
</dbReference>
<evidence type="ECO:0000256" key="16">
    <source>
        <dbReference type="SAM" id="Phobius"/>
    </source>
</evidence>
<dbReference type="GO" id="GO:0008360">
    <property type="term" value="P:regulation of cell shape"/>
    <property type="evidence" value="ECO:0007669"/>
    <property type="project" value="UniProtKB-KW"/>
</dbReference>
<evidence type="ECO:0000259" key="18">
    <source>
        <dbReference type="Pfam" id="PF00912"/>
    </source>
</evidence>
<keyword evidence="11" id="KW-0511">Multifunctional enzyme</keyword>
<dbReference type="Gene3D" id="1.10.3810.10">
    <property type="entry name" value="Biosynthetic peptidoglycan transglycosylase-like"/>
    <property type="match status" value="1"/>
</dbReference>
<dbReference type="PANTHER" id="PTHR32282:SF11">
    <property type="entry name" value="PENICILLIN-BINDING PROTEIN 1B"/>
    <property type="match status" value="1"/>
</dbReference>
<keyword evidence="10 16" id="KW-0472">Membrane</keyword>
<dbReference type="InterPro" id="IPR001460">
    <property type="entry name" value="PCN-bd_Tpept"/>
</dbReference>
<name>A0A7S8EBA8_9CHLR</name>
<keyword evidence="2" id="KW-1003">Cell membrane</keyword>
<dbReference type="GO" id="GO:0009252">
    <property type="term" value="P:peptidoglycan biosynthetic process"/>
    <property type="evidence" value="ECO:0007669"/>
    <property type="project" value="UniProtKB-KW"/>
</dbReference>
<evidence type="ECO:0000256" key="11">
    <source>
        <dbReference type="ARBA" id="ARBA00023268"/>
    </source>
</evidence>
<evidence type="ECO:0000256" key="9">
    <source>
        <dbReference type="ARBA" id="ARBA00022984"/>
    </source>
</evidence>
<keyword evidence="4" id="KW-0645">Protease</keyword>
<keyword evidence="9" id="KW-0573">Peptidoglycan synthesis</keyword>
<dbReference type="InterPro" id="IPR050396">
    <property type="entry name" value="Glycosyltr_51/Transpeptidase"/>
</dbReference>
<evidence type="ECO:0000256" key="5">
    <source>
        <dbReference type="ARBA" id="ARBA00022676"/>
    </source>
</evidence>
<dbReference type="Gene3D" id="3.40.710.10">
    <property type="entry name" value="DD-peptidase/beta-lactamase superfamily"/>
    <property type="match status" value="1"/>
</dbReference>
<dbReference type="GO" id="GO:0005886">
    <property type="term" value="C:plasma membrane"/>
    <property type="evidence" value="ECO:0007669"/>
    <property type="project" value="UniProtKB-SubCell"/>
</dbReference>
<dbReference type="PANTHER" id="PTHR32282">
    <property type="entry name" value="BINDING PROTEIN TRANSPEPTIDASE, PUTATIVE-RELATED"/>
    <property type="match status" value="1"/>
</dbReference>
<evidence type="ECO:0000256" key="3">
    <source>
        <dbReference type="ARBA" id="ARBA00022645"/>
    </source>
</evidence>
<comment type="subcellular location">
    <subcellularLocation>
        <location evidence="1">Cell membrane</location>
    </subcellularLocation>
</comment>
<dbReference type="KEGG" id="pmet:G4Y79_05320"/>
<feature type="region of interest" description="Disordered" evidence="15">
    <location>
        <begin position="83"/>
        <end position="117"/>
    </location>
</feature>
<feature type="region of interest" description="Disordered" evidence="15">
    <location>
        <begin position="163"/>
        <end position="186"/>
    </location>
</feature>
<keyword evidence="12" id="KW-0961">Cell wall biogenesis/degradation</keyword>
<dbReference type="GO" id="GO:0008955">
    <property type="term" value="F:peptidoglycan glycosyltransferase activity"/>
    <property type="evidence" value="ECO:0007669"/>
    <property type="project" value="UniProtKB-EC"/>
</dbReference>
<evidence type="ECO:0000256" key="1">
    <source>
        <dbReference type="ARBA" id="ARBA00004236"/>
    </source>
</evidence>
<dbReference type="EMBL" id="CP062983">
    <property type="protein sequence ID" value="QPC83801.1"/>
    <property type="molecule type" value="Genomic_DNA"/>
</dbReference>
<evidence type="ECO:0000313" key="19">
    <source>
        <dbReference type="EMBL" id="QPC83801.1"/>
    </source>
</evidence>
<evidence type="ECO:0000256" key="13">
    <source>
        <dbReference type="ARBA" id="ARBA00034000"/>
    </source>
</evidence>
<evidence type="ECO:0000256" key="15">
    <source>
        <dbReference type="SAM" id="MobiDB-lite"/>
    </source>
</evidence>
<feature type="region of interest" description="Disordered" evidence="15">
    <location>
        <begin position="1"/>
        <end position="24"/>
    </location>
</feature>
<feature type="transmembrane region" description="Helical" evidence="16">
    <location>
        <begin position="491"/>
        <end position="517"/>
    </location>
</feature>
<reference evidence="19 20" key="1">
    <citation type="submission" date="2020-02" db="EMBL/GenBank/DDBJ databases">
        <authorList>
            <person name="Zheng R.K."/>
            <person name="Sun C.M."/>
        </authorList>
    </citation>
    <scope>NUCLEOTIDE SEQUENCE [LARGE SCALE GENOMIC DNA]</scope>
    <source>
        <strain evidence="20">rifampicinis</strain>
    </source>
</reference>
<comment type="catalytic activity">
    <reaction evidence="14">
        <text>[GlcNAc-(1-&gt;4)-Mur2Ac(oyl-L-Ala-gamma-D-Glu-L-Lys-D-Ala-D-Ala)](n)-di-trans,octa-cis-undecaprenyl diphosphate + beta-D-GlcNAc-(1-&gt;4)-Mur2Ac(oyl-L-Ala-gamma-D-Glu-L-Lys-D-Ala-D-Ala)-di-trans,octa-cis-undecaprenyl diphosphate = [GlcNAc-(1-&gt;4)-Mur2Ac(oyl-L-Ala-gamma-D-Glu-L-Lys-D-Ala-D-Ala)](n+1)-di-trans,octa-cis-undecaprenyl diphosphate + di-trans,octa-cis-undecaprenyl diphosphate + H(+)</text>
        <dbReference type="Rhea" id="RHEA:23708"/>
        <dbReference type="Rhea" id="RHEA-COMP:9602"/>
        <dbReference type="Rhea" id="RHEA-COMP:9603"/>
        <dbReference type="ChEBI" id="CHEBI:15378"/>
        <dbReference type="ChEBI" id="CHEBI:58405"/>
        <dbReference type="ChEBI" id="CHEBI:60033"/>
        <dbReference type="ChEBI" id="CHEBI:78435"/>
        <dbReference type="EC" id="2.4.99.28"/>
    </reaction>
</comment>
<keyword evidence="7" id="KW-0378">Hydrolase</keyword>
<dbReference type="GO" id="GO:0030288">
    <property type="term" value="C:outer membrane-bounded periplasmic space"/>
    <property type="evidence" value="ECO:0007669"/>
    <property type="project" value="TreeGrafter"/>
</dbReference>
<dbReference type="Pfam" id="PF00905">
    <property type="entry name" value="Transpeptidase"/>
    <property type="match status" value="1"/>
</dbReference>
<evidence type="ECO:0000256" key="8">
    <source>
        <dbReference type="ARBA" id="ARBA00022960"/>
    </source>
</evidence>
<dbReference type="GO" id="GO:0008658">
    <property type="term" value="F:penicillin binding"/>
    <property type="evidence" value="ECO:0007669"/>
    <property type="project" value="InterPro"/>
</dbReference>
<organism evidence="19 20">
    <name type="scientific">Phototrophicus methaneseepsis</name>
    <dbReference type="NCBI Taxonomy" id="2710758"/>
    <lineage>
        <taxon>Bacteria</taxon>
        <taxon>Bacillati</taxon>
        <taxon>Chloroflexota</taxon>
        <taxon>Candidatus Thermofontia</taxon>
        <taxon>Phototrophicales</taxon>
        <taxon>Phototrophicaceae</taxon>
        <taxon>Phototrophicus</taxon>
    </lineage>
</organism>
<keyword evidence="16" id="KW-1133">Transmembrane helix</keyword>
<dbReference type="GO" id="GO:0009002">
    <property type="term" value="F:serine-type D-Ala-D-Ala carboxypeptidase activity"/>
    <property type="evidence" value="ECO:0007669"/>
    <property type="project" value="UniProtKB-EC"/>
</dbReference>
<evidence type="ECO:0000256" key="10">
    <source>
        <dbReference type="ARBA" id="ARBA00023136"/>
    </source>
</evidence>
<feature type="compositionally biased region" description="Acidic residues" evidence="15">
    <location>
        <begin position="168"/>
        <end position="177"/>
    </location>
</feature>
<feature type="domain" description="Glycosyl transferase family 51" evidence="18">
    <location>
        <begin position="548"/>
        <end position="721"/>
    </location>
</feature>
<feature type="compositionally biased region" description="Polar residues" evidence="15">
    <location>
        <begin position="1"/>
        <end position="10"/>
    </location>
</feature>
<evidence type="ECO:0000256" key="2">
    <source>
        <dbReference type="ARBA" id="ARBA00022475"/>
    </source>
</evidence>
<keyword evidence="6" id="KW-0808">Transferase</keyword>
<keyword evidence="16" id="KW-0812">Transmembrane</keyword>
<evidence type="ECO:0000256" key="14">
    <source>
        <dbReference type="ARBA" id="ARBA00049902"/>
    </source>
</evidence>
<proteinExistence type="predicted"/>